<dbReference type="PROSITE" id="PS00657">
    <property type="entry name" value="FORK_HEAD_1"/>
    <property type="match status" value="1"/>
</dbReference>
<dbReference type="GO" id="GO:0030154">
    <property type="term" value="P:cell differentiation"/>
    <property type="evidence" value="ECO:0007669"/>
    <property type="project" value="TreeGrafter"/>
</dbReference>
<dbReference type="Pfam" id="PF00250">
    <property type="entry name" value="Forkhead"/>
    <property type="match status" value="1"/>
</dbReference>
<dbReference type="OrthoDB" id="5954824at2759"/>
<dbReference type="GO" id="GO:0005634">
    <property type="term" value="C:nucleus"/>
    <property type="evidence" value="ECO:0007669"/>
    <property type="project" value="UniProtKB-SubCell"/>
</dbReference>
<evidence type="ECO:0000259" key="8">
    <source>
        <dbReference type="PROSITE" id="PS50039"/>
    </source>
</evidence>
<proteinExistence type="predicted"/>
<reference evidence="9" key="1">
    <citation type="journal article" date="2010" name="Science">
        <title>Plasticity of animal genome architecture unmasked by rapid evolution of a pelagic tunicate.</title>
        <authorList>
            <person name="Denoeud F."/>
            <person name="Henriet S."/>
            <person name="Mungpakdee S."/>
            <person name="Aury J.M."/>
            <person name="Da Silva C."/>
            <person name="Brinkmann H."/>
            <person name="Mikhaleva J."/>
            <person name="Olsen L.C."/>
            <person name="Jubin C."/>
            <person name="Canestro C."/>
            <person name="Bouquet J.M."/>
            <person name="Danks G."/>
            <person name="Poulain J."/>
            <person name="Campsteijn C."/>
            <person name="Adamski M."/>
            <person name="Cross I."/>
            <person name="Yadetie F."/>
            <person name="Muffato M."/>
            <person name="Louis A."/>
            <person name="Butcher S."/>
            <person name="Tsagkogeorga G."/>
            <person name="Konrad A."/>
            <person name="Singh S."/>
            <person name="Jensen M.F."/>
            <person name="Cong E.H."/>
            <person name="Eikeseth-Otteraa H."/>
            <person name="Noel B."/>
            <person name="Anthouard V."/>
            <person name="Porcel B.M."/>
            <person name="Kachouri-Lafond R."/>
            <person name="Nishino A."/>
            <person name="Ugolini M."/>
            <person name="Chourrout P."/>
            <person name="Nishida H."/>
            <person name="Aasland R."/>
            <person name="Huzurbazar S."/>
            <person name="Westhof E."/>
            <person name="Delsuc F."/>
            <person name="Lehrach H."/>
            <person name="Reinhardt R."/>
            <person name="Weissenbach J."/>
            <person name="Roy S.W."/>
            <person name="Artiguenave F."/>
            <person name="Postlethwait J.H."/>
            <person name="Manak J.R."/>
            <person name="Thompson E.M."/>
            <person name="Jaillon O."/>
            <person name="Du Pasquier L."/>
            <person name="Boudinot P."/>
            <person name="Liberles D.A."/>
            <person name="Volff J.N."/>
            <person name="Philippe H."/>
            <person name="Lenhard B."/>
            <person name="Roest Crollius H."/>
            <person name="Wincker P."/>
            <person name="Chourrout D."/>
        </authorList>
    </citation>
    <scope>NUCLEOTIDE SEQUENCE [LARGE SCALE GENOMIC DNA]</scope>
</reference>
<dbReference type="CDD" id="cd20027">
    <property type="entry name" value="FH_FOXL1"/>
    <property type="match status" value="1"/>
</dbReference>
<protein>
    <recommendedName>
        <fullName evidence="8">Fork-head domain-containing protein</fullName>
    </recommendedName>
</protein>
<dbReference type="PANTHER" id="PTHR11829:SF388">
    <property type="entry name" value="FORK HEAD DOMAIN-CONTAINING PROTEIN L1-RELATED"/>
    <property type="match status" value="1"/>
</dbReference>
<dbReference type="SUPFAM" id="SSF46785">
    <property type="entry name" value="Winged helix' DNA-binding domain"/>
    <property type="match status" value="1"/>
</dbReference>
<dbReference type="InterPro" id="IPR036388">
    <property type="entry name" value="WH-like_DNA-bd_sf"/>
</dbReference>
<dbReference type="GO" id="GO:0009653">
    <property type="term" value="P:anatomical structure morphogenesis"/>
    <property type="evidence" value="ECO:0007669"/>
    <property type="project" value="TreeGrafter"/>
</dbReference>
<dbReference type="InterPro" id="IPR030456">
    <property type="entry name" value="TF_fork_head_CS_2"/>
</dbReference>
<dbReference type="SMART" id="SM00339">
    <property type="entry name" value="FH"/>
    <property type="match status" value="1"/>
</dbReference>
<evidence type="ECO:0000313" key="9">
    <source>
        <dbReference type="EMBL" id="CBY16051.1"/>
    </source>
</evidence>
<feature type="domain" description="Fork-head" evidence="8">
    <location>
        <begin position="84"/>
        <end position="178"/>
    </location>
</feature>
<evidence type="ECO:0000313" key="10">
    <source>
        <dbReference type="Proteomes" id="UP000001307"/>
    </source>
</evidence>
<keyword evidence="4" id="KW-0804">Transcription</keyword>
<feature type="compositionally biased region" description="Low complexity" evidence="7">
    <location>
        <begin position="401"/>
        <end position="423"/>
    </location>
</feature>
<dbReference type="Gene3D" id="1.10.10.10">
    <property type="entry name" value="Winged helix-like DNA-binding domain superfamily/Winged helix DNA-binding domain"/>
    <property type="match status" value="1"/>
</dbReference>
<dbReference type="GO" id="GO:0000981">
    <property type="term" value="F:DNA-binding transcription factor activity, RNA polymerase II-specific"/>
    <property type="evidence" value="ECO:0007669"/>
    <property type="project" value="TreeGrafter"/>
</dbReference>
<dbReference type="PROSITE" id="PS50039">
    <property type="entry name" value="FORK_HEAD_3"/>
    <property type="match status" value="1"/>
</dbReference>
<keyword evidence="3 6" id="KW-0238">DNA-binding</keyword>
<evidence type="ECO:0000256" key="2">
    <source>
        <dbReference type="ARBA" id="ARBA00023015"/>
    </source>
</evidence>
<dbReference type="InterPro" id="IPR018122">
    <property type="entry name" value="TF_fork_head_CS_1"/>
</dbReference>
<feature type="compositionally biased region" description="Polar residues" evidence="7">
    <location>
        <begin position="424"/>
        <end position="464"/>
    </location>
</feature>
<comment type="subcellular location">
    <subcellularLocation>
        <location evidence="1 6">Nucleus</location>
    </subcellularLocation>
</comment>
<feature type="compositionally biased region" description="Polar residues" evidence="7">
    <location>
        <begin position="329"/>
        <end position="365"/>
    </location>
</feature>
<keyword evidence="10" id="KW-1185">Reference proteome</keyword>
<evidence type="ECO:0000256" key="5">
    <source>
        <dbReference type="ARBA" id="ARBA00023242"/>
    </source>
</evidence>
<feature type="DNA-binding region" description="Fork-head" evidence="6">
    <location>
        <begin position="84"/>
        <end position="178"/>
    </location>
</feature>
<accession>E4Y2G1</accession>
<organism evidence="9">
    <name type="scientific">Oikopleura dioica</name>
    <name type="common">Tunicate</name>
    <dbReference type="NCBI Taxonomy" id="34765"/>
    <lineage>
        <taxon>Eukaryota</taxon>
        <taxon>Metazoa</taxon>
        <taxon>Chordata</taxon>
        <taxon>Tunicata</taxon>
        <taxon>Appendicularia</taxon>
        <taxon>Copelata</taxon>
        <taxon>Oikopleuridae</taxon>
        <taxon>Oikopleura</taxon>
    </lineage>
</organism>
<evidence type="ECO:0000256" key="1">
    <source>
        <dbReference type="ARBA" id="ARBA00004123"/>
    </source>
</evidence>
<dbReference type="InterPro" id="IPR001766">
    <property type="entry name" value="Fork_head_dom"/>
</dbReference>
<keyword evidence="5 6" id="KW-0539">Nucleus</keyword>
<dbReference type="PROSITE" id="PS00658">
    <property type="entry name" value="FORK_HEAD_2"/>
    <property type="match status" value="1"/>
</dbReference>
<dbReference type="InParanoid" id="E4Y2G1"/>
<dbReference type="EMBL" id="FN653833">
    <property type="protein sequence ID" value="CBY16051.1"/>
    <property type="molecule type" value="Genomic_DNA"/>
</dbReference>
<dbReference type="FunFam" id="1.10.10.10:FF:000016">
    <property type="entry name" value="Forkhead box protein I1"/>
    <property type="match status" value="1"/>
</dbReference>
<evidence type="ECO:0000256" key="6">
    <source>
        <dbReference type="PROSITE-ProRule" id="PRU00089"/>
    </source>
</evidence>
<dbReference type="PANTHER" id="PTHR11829">
    <property type="entry name" value="FORKHEAD BOX PROTEIN"/>
    <property type="match status" value="1"/>
</dbReference>
<evidence type="ECO:0000256" key="4">
    <source>
        <dbReference type="ARBA" id="ARBA00023163"/>
    </source>
</evidence>
<gene>
    <name evidence="9" type="ORF">GSOID_T00016359001</name>
</gene>
<dbReference type="Proteomes" id="UP000001307">
    <property type="component" value="Unassembled WGS sequence"/>
</dbReference>
<evidence type="ECO:0000256" key="3">
    <source>
        <dbReference type="ARBA" id="ARBA00023125"/>
    </source>
</evidence>
<dbReference type="GO" id="GO:0000978">
    <property type="term" value="F:RNA polymerase II cis-regulatory region sequence-specific DNA binding"/>
    <property type="evidence" value="ECO:0007669"/>
    <property type="project" value="TreeGrafter"/>
</dbReference>
<dbReference type="AlphaFoldDB" id="E4Y2G1"/>
<dbReference type="PRINTS" id="PR00053">
    <property type="entry name" value="FORKHEAD"/>
</dbReference>
<dbReference type="InterPro" id="IPR036390">
    <property type="entry name" value="WH_DNA-bd_sf"/>
</dbReference>
<evidence type="ECO:0000256" key="7">
    <source>
        <dbReference type="SAM" id="MobiDB-lite"/>
    </source>
</evidence>
<dbReference type="InterPro" id="IPR050211">
    <property type="entry name" value="FOX_domain-containing"/>
</dbReference>
<keyword evidence="2" id="KW-0805">Transcription regulation</keyword>
<name>E4Y2G1_OIKDI</name>
<dbReference type="InterPro" id="IPR047514">
    <property type="entry name" value="FH_FOXL1"/>
</dbReference>
<feature type="region of interest" description="Disordered" evidence="7">
    <location>
        <begin position="323"/>
        <end position="464"/>
    </location>
</feature>
<sequence>MAATGTTGTAAASGSAGALGGNLLGYNSSSYASAYAQRYAQLGMYNGEGNYGAALQPNRTTPYSPYSATVTSTAPHLQPKDMVKPPYSYIALIAMAINSEPTKKITLNGIYSFIMERFPYYRENKQGWQNSIRHNLSLNECFVKIPRDEKKPGKGSYWTLDPDAYNMFENGSYLRRRKRFKKCEAVKEKEERKKQIEEMQRQKEAVALATAQNRLLHQQYLGSHFGGSHEDHLGGALKTEPDLTHDSYAAAISNMSNGLLNYPYPTGGYDSEAARAWAAAAAAQSSSFSLHTATAFSGLQSVHHDPSQLAALYGQTYGAQQGAGEYPTNYPNTSVSSAPPASLPETSEVQGARSDPTTPLGTSHQAELPAVRVLPASSEPGRSSTPSQPVPGTHEPTPGLSSSATTTSSPSNSSNPSSNSAPTISQPLSPPTQLSFAPSPTANGLYTNPALYQSYPQLPQNVRY</sequence>